<dbReference type="AlphaFoldDB" id="A0A1Y1USY5"/>
<protein>
    <submittedName>
        <fullName evidence="2">Uncharacterized protein</fullName>
    </submittedName>
</protein>
<dbReference type="InParanoid" id="A0A1Y1USY5"/>
<dbReference type="Proteomes" id="UP000193218">
    <property type="component" value="Unassembled WGS sequence"/>
</dbReference>
<dbReference type="GO" id="GO:0000070">
    <property type="term" value="P:mitotic sister chromatid segregation"/>
    <property type="evidence" value="ECO:0007669"/>
    <property type="project" value="InterPro"/>
</dbReference>
<dbReference type="PANTHER" id="PTHR31749">
    <property type="entry name" value="KINETOCHORE-ASSOCIATED PROTEIN NSL1 HOMOLOG"/>
    <property type="match status" value="1"/>
</dbReference>
<comment type="caution">
    <text evidence="2">The sequence shown here is derived from an EMBL/GenBank/DDBJ whole genome shotgun (WGS) entry which is preliminary data.</text>
</comment>
<feature type="coiled-coil region" evidence="1">
    <location>
        <begin position="44"/>
        <end position="71"/>
    </location>
</feature>
<evidence type="ECO:0000313" key="3">
    <source>
        <dbReference type="Proteomes" id="UP000193218"/>
    </source>
</evidence>
<proteinExistence type="predicted"/>
<reference evidence="2 3" key="1">
    <citation type="submission" date="2017-03" db="EMBL/GenBank/DDBJ databases">
        <title>Widespread Adenine N6-methylation of Active Genes in Fungi.</title>
        <authorList>
            <consortium name="DOE Joint Genome Institute"/>
            <person name="Mondo S.J."/>
            <person name="Dannebaum R.O."/>
            <person name="Kuo R.C."/>
            <person name="Louie K.B."/>
            <person name="Bewick A.J."/>
            <person name="Labutti K."/>
            <person name="Haridas S."/>
            <person name="Kuo A."/>
            <person name="Salamov A."/>
            <person name="Ahrendt S.R."/>
            <person name="Lau R."/>
            <person name="Bowen B.P."/>
            <person name="Lipzen A."/>
            <person name="Sullivan W."/>
            <person name="Andreopoulos W.B."/>
            <person name="Clum A."/>
            <person name="Lindquist E."/>
            <person name="Daum C."/>
            <person name="Northen T.R."/>
            <person name="Ramamoorthy G."/>
            <person name="Schmitz R.J."/>
            <person name="Gryganskyi A."/>
            <person name="Culley D."/>
            <person name="Magnuson J."/>
            <person name="James T.Y."/>
            <person name="O'Malley M.A."/>
            <person name="Stajich J.E."/>
            <person name="Spatafora J.W."/>
            <person name="Visel A."/>
            <person name="Grigoriev I.V."/>
        </authorList>
    </citation>
    <scope>NUCLEOTIDE SEQUENCE [LARGE SCALE GENOMIC DNA]</scope>
    <source>
        <strain evidence="2 3">NRRL Y-17943</strain>
    </source>
</reference>
<name>A0A1Y1USY5_9TREE</name>
<accession>A0A1Y1USY5</accession>
<keyword evidence="3" id="KW-1185">Reference proteome</keyword>
<organism evidence="2 3">
    <name type="scientific">Kockovaella imperatae</name>
    <dbReference type="NCBI Taxonomy" id="4999"/>
    <lineage>
        <taxon>Eukaryota</taxon>
        <taxon>Fungi</taxon>
        <taxon>Dikarya</taxon>
        <taxon>Basidiomycota</taxon>
        <taxon>Agaricomycotina</taxon>
        <taxon>Tremellomycetes</taxon>
        <taxon>Tremellales</taxon>
        <taxon>Cuniculitremaceae</taxon>
        <taxon>Kockovaella</taxon>
    </lineage>
</organism>
<dbReference type="OrthoDB" id="2135762at2759"/>
<dbReference type="PANTHER" id="PTHR31749:SF3">
    <property type="entry name" value="KINETOCHORE-ASSOCIATED PROTEIN NSL1 HOMOLOG"/>
    <property type="match status" value="1"/>
</dbReference>
<dbReference type="STRING" id="4999.A0A1Y1USY5"/>
<evidence type="ECO:0000256" key="1">
    <source>
        <dbReference type="SAM" id="Coils"/>
    </source>
</evidence>
<dbReference type="InterPro" id="IPR013950">
    <property type="entry name" value="Mis14/Nsl1"/>
</dbReference>
<dbReference type="GeneID" id="33555822"/>
<dbReference type="RefSeq" id="XP_021874225.1">
    <property type="nucleotide sequence ID" value="XM_022014014.1"/>
</dbReference>
<dbReference type="EMBL" id="NBSH01000001">
    <property type="protein sequence ID" value="ORX40546.1"/>
    <property type="molecule type" value="Genomic_DNA"/>
</dbReference>
<evidence type="ECO:0000313" key="2">
    <source>
        <dbReference type="EMBL" id="ORX40546.1"/>
    </source>
</evidence>
<dbReference type="GO" id="GO:0000444">
    <property type="term" value="C:MIS12/MIND type complex"/>
    <property type="evidence" value="ECO:0007669"/>
    <property type="project" value="TreeGrafter"/>
</dbReference>
<sequence>MDAGITRISVETESDWLRVKANVERSLDQSLEARLAALPGGKTGEASRAVRKEAERRLARIKEELWRMTKSNISVNGHNYEDFVEATEPFDEALDRSIYGLNTERIVFNINVSEQRKRRPFLLRAIEQRLERDRTAAEWLPEDDAELLAENRKPIGDLPLPPRHKEVMETFQQVVSNLSELSSSAPQQLARAQRAQSVKTEVAAIPR</sequence>
<gene>
    <name evidence="2" type="ORF">BD324DRAFT_606441</name>
</gene>
<keyword evidence="1" id="KW-0175">Coiled coil</keyword>